<evidence type="ECO:0000256" key="1">
    <source>
        <dbReference type="SAM" id="MobiDB-lite"/>
    </source>
</evidence>
<dbReference type="Gramene" id="AUR62015402-RA">
    <property type="protein sequence ID" value="AUR62015402-RA:cds"/>
    <property type="gene ID" value="AUR62015402"/>
</dbReference>
<reference evidence="2" key="1">
    <citation type="journal article" date="2017" name="Nature">
        <title>The genome of Chenopodium quinoa.</title>
        <authorList>
            <person name="Jarvis D.E."/>
            <person name="Ho Y.S."/>
            <person name="Lightfoot D.J."/>
            <person name="Schmoeckel S.M."/>
            <person name="Li B."/>
            <person name="Borm T.J.A."/>
            <person name="Ohyanagi H."/>
            <person name="Mineta K."/>
            <person name="Michell C.T."/>
            <person name="Saber N."/>
            <person name="Kharbatia N.M."/>
            <person name="Rupper R.R."/>
            <person name="Sharp A.R."/>
            <person name="Dally N."/>
            <person name="Boughton B.A."/>
            <person name="Woo Y.H."/>
            <person name="Gao G."/>
            <person name="Schijlen E.G.W.M."/>
            <person name="Guo X."/>
            <person name="Momin A.A."/>
            <person name="Negrao S."/>
            <person name="Al-Babili S."/>
            <person name="Gehring C."/>
            <person name="Roessner U."/>
            <person name="Jung C."/>
            <person name="Murphy K."/>
            <person name="Arold S.T."/>
            <person name="Gojobori T."/>
            <person name="van der Linden C.G."/>
            <person name="van Loo E.N."/>
            <person name="Jellen E.N."/>
            <person name="Maughan P.J."/>
            <person name="Tester M."/>
        </authorList>
    </citation>
    <scope>NUCLEOTIDE SEQUENCE [LARGE SCALE GENOMIC DNA]</scope>
    <source>
        <strain evidence="2">cv. PI 614886</strain>
    </source>
</reference>
<keyword evidence="3" id="KW-1185">Reference proteome</keyword>
<evidence type="ECO:0000313" key="3">
    <source>
        <dbReference type="Proteomes" id="UP000596660"/>
    </source>
</evidence>
<reference evidence="2" key="2">
    <citation type="submission" date="2021-03" db="UniProtKB">
        <authorList>
            <consortium name="EnsemblPlants"/>
        </authorList>
    </citation>
    <scope>IDENTIFICATION</scope>
</reference>
<dbReference type="Gene3D" id="3.80.10.10">
    <property type="entry name" value="Ribonuclease Inhibitor"/>
    <property type="match status" value="1"/>
</dbReference>
<feature type="region of interest" description="Disordered" evidence="1">
    <location>
        <begin position="94"/>
        <end position="126"/>
    </location>
</feature>
<protein>
    <submittedName>
        <fullName evidence="2">Uncharacterized protein</fullName>
    </submittedName>
</protein>
<organism evidence="2 3">
    <name type="scientific">Chenopodium quinoa</name>
    <name type="common">Quinoa</name>
    <dbReference type="NCBI Taxonomy" id="63459"/>
    <lineage>
        <taxon>Eukaryota</taxon>
        <taxon>Viridiplantae</taxon>
        <taxon>Streptophyta</taxon>
        <taxon>Embryophyta</taxon>
        <taxon>Tracheophyta</taxon>
        <taxon>Spermatophyta</taxon>
        <taxon>Magnoliopsida</taxon>
        <taxon>eudicotyledons</taxon>
        <taxon>Gunneridae</taxon>
        <taxon>Pentapetalae</taxon>
        <taxon>Caryophyllales</taxon>
        <taxon>Chenopodiaceae</taxon>
        <taxon>Chenopodioideae</taxon>
        <taxon>Atripliceae</taxon>
        <taxon>Chenopodium</taxon>
    </lineage>
</organism>
<dbReference type="InterPro" id="IPR032675">
    <property type="entry name" value="LRR_dom_sf"/>
</dbReference>
<dbReference type="SUPFAM" id="SSF52047">
    <property type="entry name" value="RNI-like"/>
    <property type="match status" value="1"/>
</dbReference>
<dbReference type="PANTHER" id="PTHR47186">
    <property type="entry name" value="LEUCINE-RICH REPEAT-CONTAINING PROTEIN 57"/>
    <property type="match status" value="1"/>
</dbReference>
<feature type="compositionally biased region" description="Basic and acidic residues" evidence="1">
    <location>
        <begin position="569"/>
        <end position="584"/>
    </location>
</feature>
<accession>A0A803LM91</accession>
<proteinExistence type="predicted"/>
<feature type="compositionally biased region" description="Low complexity" evidence="1">
    <location>
        <begin position="100"/>
        <end position="110"/>
    </location>
</feature>
<name>A0A803LM91_CHEQI</name>
<sequence length="619" mass="69659">MDPLVNSLINHGNRLATLKEVAKSQSNRKIDHGRVKKEVKDLLDKLEKPQLPGSFPETIIPKIIDKIQDTVQTFIKHDSDNAAEYEKLAKEISDWKSKKQSPSTTPSVPKHPTGDSIYQHDSSTDNDHEFEAEQIADEKMKCLFCWSLFSAGKEIQRRELIYWYKMNENVRSKVVQANNRLGKTVTELKGRWSVLQQMKVDDRSTPTMSLVINKGENSLTGKTLELLNKEKNVKLTCLSLQGISGIVELPELVYKLDNLKILDLRACPNLESLSKGIESLKQLTHLDLSECYLLDHVPNGISSLTKLQVLKGFVINPEDDPQQAVDNGNGKINNNKMKKKASSMATFSDLSNLKELVKLTIRTRRMKFPTIQDFDTLLAMDKLETLGVLWVRSSSAVVCATPTRRFPKSLTKLELQAAPKDTLSSLLRCICKDKESSLQKLYIRGGQGLDLGMESMEMHFVCNVHTSQKKTKKSPWNALRRTISPFALRRTISPFARRGDGVMKHVRRCSTSFSRYSSGKIEAKLDYSSSDDEEEVVVVDPPKKVVVEVAVVLDLSESAAVVVQEVVGEKESPKKADLEKEETPVKATATSSSPRGQKRFRSVFKDDYNDWDPCYVAEG</sequence>
<evidence type="ECO:0000313" key="2">
    <source>
        <dbReference type="EnsemblPlants" id="AUR62015402-RA:cds"/>
    </source>
</evidence>
<dbReference type="Proteomes" id="UP000596660">
    <property type="component" value="Unplaced"/>
</dbReference>
<dbReference type="PANTHER" id="PTHR47186:SF54">
    <property type="entry name" value="DISEASE RESISTANCE RPP13-LIKE PROTEIN 4"/>
    <property type="match status" value="1"/>
</dbReference>
<dbReference type="AlphaFoldDB" id="A0A803LM91"/>
<dbReference type="EnsemblPlants" id="AUR62015402-RA">
    <property type="protein sequence ID" value="AUR62015402-RA:cds"/>
    <property type="gene ID" value="AUR62015402"/>
</dbReference>
<feature type="region of interest" description="Disordered" evidence="1">
    <location>
        <begin position="569"/>
        <end position="599"/>
    </location>
</feature>